<feature type="domain" description="TPM" evidence="2">
    <location>
        <begin position="112"/>
        <end position="189"/>
    </location>
</feature>
<keyword evidence="1" id="KW-1133">Transmembrane helix</keyword>
<evidence type="ECO:0000313" key="3">
    <source>
        <dbReference type="EMBL" id="SFC85907.1"/>
    </source>
</evidence>
<dbReference type="InterPro" id="IPR007621">
    <property type="entry name" value="TPM_dom"/>
</dbReference>
<evidence type="ECO:0000259" key="2">
    <source>
        <dbReference type="Pfam" id="PF04536"/>
    </source>
</evidence>
<dbReference type="PANTHER" id="PTHR30373:SF8">
    <property type="entry name" value="BLL7265 PROTEIN"/>
    <property type="match status" value="1"/>
</dbReference>
<feature type="transmembrane region" description="Helical" evidence="1">
    <location>
        <begin position="43"/>
        <end position="66"/>
    </location>
</feature>
<sequence length="217" mass="24328">MSLLKESEQREVGEAIARIERDTDAEIVTVLAPQADDYAYIPLLWAGLVALIVPGALALLAGWFGLDVFWTGPWIILLVQWALFTVLAVLFRLPGIITHLIPRHVRFWRAANLARRQFLEQNLHRTEAGTGVLIFVSEAERYVEILVDHGISRRLDNAVWAEIVADFTRKVRQGHTQQGFVDCVEACGALLKTHVPATHERNELPNRLVVLGRGDIG</sequence>
<proteinExistence type="predicted"/>
<organism evidence="3 4">
    <name type="scientific">Kushneria avicenniae</name>
    <dbReference type="NCBI Taxonomy" id="402385"/>
    <lineage>
        <taxon>Bacteria</taxon>
        <taxon>Pseudomonadati</taxon>
        <taxon>Pseudomonadota</taxon>
        <taxon>Gammaproteobacteria</taxon>
        <taxon>Oceanospirillales</taxon>
        <taxon>Halomonadaceae</taxon>
        <taxon>Kushneria</taxon>
    </lineage>
</organism>
<dbReference type="Proteomes" id="UP000199046">
    <property type="component" value="Unassembled WGS sequence"/>
</dbReference>
<evidence type="ECO:0000313" key="4">
    <source>
        <dbReference type="Proteomes" id="UP000199046"/>
    </source>
</evidence>
<dbReference type="EMBL" id="FOLY01000007">
    <property type="protein sequence ID" value="SFC85907.1"/>
    <property type="molecule type" value="Genomic_DNA"/>
</dbReference>
<dbReference type="Pfam" id="PF04536">
    <property type="entry name" value="TPM_phosphatase"/>
    <property type="match status" value="1"/>
</dbReference>
<keyword evidence="1" id="KW-0472">Membrane</keyword>
<dbReference type="AlphaFoldDB" id="A0A1I1MKE6"/>
<accession>A0A1I1MKE6</accession>
<dbReference type="Gene3D" id="3.10.310.50">
    <property type="match status" value="1"/>
</dbReference>
<evidence type="ECO:0000256" key="1">
    <source>
        <dbReference type="SAM" id="Phobius"/>
    </source>
</evidence>
<dbReference type="OrthoDB" id="5825388at2"/>
<feature type="transmembrane region" description="Helical" evidence="1">
    <location>
        <begin position="72"/>
        <end position="93"/>
    </location>
</feature>
<dbReference type="STRING" id="402385.SAMN05421848_3017"/>
<keyword evidence="4" id="KW-1185">Reference proteome</keyword>
<gene>
    <name evidence="3" type="ORF">SAMN05421848_3017</name>
</gene>
<reference evidence="4" key="1">
    <citation type="submission" date="2016-10" db="EMBL/GenBank/DDBJ databases">
        <authorList>
            <person name="Varghese N."/>
            <person name="Submissions S."/>
        </authorList>
    </citation>
    <scope>NUCLEOTIDE SEQUENCE [LARGE SCALE GENOMIC DNA]</scope>
    <source>
        <strain evidence="4">DSM 23439</strain>
    </source>
</reference>
<keyword evidence="1" id="KW-0812">Transmembrane</keyword>
<name>A0A1I1MKE6_9GAMM</name>
<dbReference type="RefSeq" id="WP_090135675.1">
    <property type="nucleotide sequence ID" value="NZ_FOLY01000007.1"/>
</dbReference>
<dbReference type="PANTHER" id="PTHR30373">
    <property type="entry name" value="UPF0603 PROTEIN YGCG"/>
    <property type="match status" value="1"/>
</dbReference>
<protein>
    <submittedName>
        <fullName evidence="3">Putative membrane protein</fullName>
    </submittedName>
</protein>